<comment type="caution">
    <text evidence="1">The sequence shown here is derived from an EMBL/GenBank/DDBJ whole genome shotgun (WGS) entry which is preliminary data.</text>
</comment>
<dbReference type="RefSeq" id="WP_309488300.1">
    <property type="nucleotide sequence ID" value="NZ_JAENIG010000001.1"/>
</dbReference>
<name>A0AAE2SB72_9BACT</name>
<gene>
    <name evidence="1" type="ORF">JIN83_01920</name>
</gene>
<keyword evidence="2" id="KW-1185">Reference proteome</keyword>
<dbReference type="Proteomes" id="UP000634206">
    <property type="component" value="Unassembled WGS sequence"/>
</dbReference>
<dbReference type="AlphaFoldDB" id="A0AAE2SB72"/>
<dbReference type="EMBL" id="JAENIG010000001">
    <property type="protein sequence ID" value="MBK1853704.1"/>
    <property type="molecule type" value="Genomic_DNA"/>
</dbReference>
<evidence type="ECO:0000313" key="1">
    <source>
        <dbReference type="EMBL" id="MBK1853704.1"/>
    </source>
</evidence>
<evidence type="ECO:0000313" key="2">
    <source>
        <dbReference type="Proteomes" id="UP000634206"/>
    </source>
</evidence>
<sequence length="67" mass="8014">MTIETIEAPLLSESEVRRKVFSKEARPSKESFARIRREMGVPHVKIGRKVFYQELPVREFFLNYRET</sequence>
<organism evidence="1 2">
    <name type="scientific">Oceaniferula flava</name>
    <dbReference type="NCBI Taxonomy" id="2800421"/>
    <lineage>
        <taxon>Bacteria</taxon>
        <taxon>Pseudomonadati</taxon>
        <taxon>Verrucomicrobiota</taxon>
        <taxon>Verrucomicrobiia</taxon>
        <taxon>Verrucomicrobiales</taxon>
        <taxon>Verrucomicrobiaceae</taxon>
        <taxon>Oceaniferula</taxon>
    </lineage>
</organism>
<protein>
    <submittedName>
        <fullName evidence="1">Uncharacterized protein</fullName>
    </submittedName>
</protein>
<accession>A0AAE2SB72</accession>
<reference evidence="1" key="1">
    <citation type="submission" date="2021-01" db="EMBL/GenBank/DDBJ databases">
        <title>Modified the classification status of verrucomicrobia.</title>
        <authorList>
            <person name="Feng X."/>
        </authorList>
    </citation>
    <scope>NUCLEOTIDE SEQUENCE</scope>
    <source>
        <strain evidence="1">5K15</strain>
    </source>
</reference>
<proteinExistence type="predicted"/>